<dbReference type="STRING" id="515618.RIEPE_0424"/>
<keyword evidence="3 4" id="KW-0687">Ribonucleoprotein</keyword>
<dbReference type="FunFam" id="3.90.1030.10:FF:000001">
    <property type="entry name" value="50S ribosomal protein L17"/>
    <property type="match status" value="1"/>
</dbReference>
<evidence type="ECO:0000256" key="2">
    <source>
        <dbReference type="ARBA" id="ARBA00022980"/>
    </source>
</evidence>
<keyword evidence="7" id="KW-1185">Reference proteome</keyword>
<dbReference type="Proteomes" id="UP000001700">
    <property type="component" value="Chromosome"/>
</dbReference>
<dbReference type="PANTHER" id="PTHR14413:SF16">
    <property type="entry name" value="LARGE RIBOSOMAL SUBUNIT PROTEIN BL17M"/>
    <property type="match status" value="1"/>
</dbReference>
<organism evidence="6 7">
    <name type="scientific">Riesia pediculicola (strain USDA)</name>
    <dbReference type="NCBI Taxonomy" id="515618"/>
    <lineage>
        <taxon>Bacteria</taxon>
        <taxon>Pseudomonadati</taxon>
        <taxon>Pseudomonadota</taxon>
        <taxon>Gammaproteobacteria</taxon>
        <taxon>Enterobacterales</taxon>
        <taxon>Enterobacteriaceae</taxon>
        <taxon>Candidatus Riesia</taxon>
    </lineage>
</organism>
<evidence type="ECO:0000313" key="7">
    <source>
        <dbReference type="Proteomes" id="UP000001700"/>
    </source>
</evidence>
<gene>
    <name evidence="4 6" type="primary">rplQ</name>
    <name evidence="6" type="ordered locus">RIEPE_0424</name>
</gene>
<dbReference type="OrthoDB" id="9809073at2"/>
<dbReference type="SUPFAM" id="SSF64263">
    <property type="entry name" value="Prokaryotic ribosomal protein L17"/>
    <property type="match status" value="1"/>
</dbReference>
<dbReference type="Pfam" id="PF01196">
    <property type="entry name" value="Ribosomal_L17"/>
    <property type="match status" value="1"/>
</dbReference>
<dbReference type="HAMAP" id="MF_01368">
    <property type="entry name" value="Ribosomal_bL17"/>
    <property type="match status" value="1"/>
</dbReference>
<evidence type="ECO:0000256" key="5">
    <source>
        <dbReference type="RuleBase" id="RU000660"/>
    </source>
</evidence>
<protein>
    <recommendedName>
        <fullName evidence="4">Large ribosomal subunit protein bL17</fullName>
    </recommendedName>
</protein>
<dbReference type="InterPro" id="IPR000456">
    <property type="entry name" value="Ribosomal_bL17"/>
</dbReference>
<keyword evidence="2 4" id="KW-0689">Ribosomal protein</keyword>
<evidence type="ECO:0000256" key="3">
    <source>
        <dbReference type="ARBA" id="ARBA00023274"/>
    </source>
</evidence>
<sequence>MRHKKIGRKLSRTSSHRKSMLRNMSTSLLEYEIIKTTLNKAKELRRFVEPIINSSKKKNLSNYRYVSQVLKSKKIVAKLFNDISKIMEGRKGGYTRIIKCGFRKGDNSKMAYIELVGRNKKRTLKNP</sequence>
<dbReference type="eggNOG" id="COG0203">
    <property type="taxonomic scope" value="Bacteria"/>
</dbReference>
<dbReference type="InterPro" id="IPR036373">
    <property type="entry name" value="Ribosomal_bL17_sf"/>
</dbReference>
<comment type="similarity">
    <text evidence="1 4 5">Belongs to the bacterial ribosomal protein bL17 family.</text>
</comment>
<dbReference type="NCBIfam" id="TIGR00059">
    <property type="entry name" value="L17"/>
    <property type="match status" value="1"/>
</dbReference>
<evidence type="ECO:0000313" key="6">
    <source>
        <dbReference type="EMBL" id="ADD79591.1"/>
    </source>
</evidence>
<dbReference type="KEGG" id="rip:RIEPE_0424"/>
<proteinExistence type="inferred from homology"/>
<dbReference type="HOGENOM" id="CLU_074407_2_0_6"/>
<dbReference type="GO" id="GO:0003735">
    <property type="term" value="F:structural constituent of ribosome"/>
    <property type="evidence" value="ECO:0007669"/>
    <property type="project" value="InterPro"/>
</dbReference>
<reference evidence="6" key="1">
    <citation type="submission" date="2008-05" db="EMBL/GenBank/DDBJ databases">
        <title>Genome sequence of Riesia pediculicola USDA.</title>
        <authorList>
            <person name="Kirkness E.F."/>
        </authorList>
    </citation>
    <scope>NUCLEOTIDE SEQUENCE [LARGE SCALE GENOMIC DNA]</scope>
    <source>
        <strain evidence="6">USDA</strain>
    </source>
</reference>
<name>D4G8L0_RIEPU</name>
<dbReference type="EMBL" id="CP001085">
    <property type="protein sequence ID" value="ADD79591.1"/>
    <property type="molecule type" value="Genomic_DNA"/>
</dbReference>
<evidence type="ECO:0000256" key="1">
    <source>
        <dbReference type="ARBA" id="ARBA00008777"/>
    </source>
</evidence>
<dbReference type="GO" id="GO:0006412">
    <property type="term" value="P:translation"/>
    <property type="evidence" value="ECO:0007669"/>
    <property type="project" value="UniProtKB-UniRule"/>
</dbReference>
<accession>D4G8L0</accession>
<dbReference type="PANTHER" id="PTHR14413">
    <property type="entry name" value="RIBOSOMAL PROTEIN L17"/>
    <property type="match status" value="1"/>
</dbReference>
<comment type="subunit">
    <text evidence="4">Part of the 50S ribosomal subunit. Contacts protein L32.</text>
</comment>
<evidence type="ECO:0000256" key="4">
    <source>
        <dbReference type="HAMAP-Rule" id="MF_01368"/>
    </source>
</evidence>
<dbReference type="RefSeq" id="WP_013087579.1">
    <property type="nucleotide sequence ID" value="NC_014109.1"/>
</dbReference>
<dbReference type="Gene3D" id="3.90.1030.10">
    <property type="entry name" value="Ribosomal protein L17"/>
    <property type="match status" value="1"/>
</dbReference>
<dbReference type="AlphaFoldDB" id="D4G8L0"/>
<dbReference type="GO" id="GO:0022625">
    <property type="term" value="C:cytosolic large ribosomal subunit"/>
    <property type="evidence" value="ECO:0007669"/>
    <property type="project" value="TreeGrafter"/>
</dbReference>